<proteinExistence type="predicted"/>
<accession>A0A0F9QBX1</accession>
<gene>
    <name evidence="2" type="ORF">LCGC14_0792870</name>
</gene>
<reference evidence="2" key="1">
    <citation type="journal article" date="2015" name="Nature">
        <title>Complex archaea that bridge the gap between prokaryotes and eukaryotes.</title>
        <authorList>
            <person name="Spang A."/>
            <person name="Saw J.H."/>
            <person name="Jorgensen S.L."/>
            <person name="Zaremba-Niedzwiedzka K."/>
            <person name="Martijn J."/>
            <person name="Lind A.E."/>
            <person name="van Eijk R."/>
            <person name="Schleper C."/>
            <person name="Guy L."/>
            <person name="Ettema T.J."/>
        </authorList>
    </citation>
    <scope>NUCLEOTIDE SEQUENCE</scope>
</reference>
<comment type="caution">
    <text evidence="2">The sequence shown here is derived from an EMBL/GenBank/DDBJ whole genome shotgun (WGS) entry which is preliminary data.</text>
</comment>
<dbReference type="EMBL" id="LAZR01002099">
    <property type="protein sequence ID" value="KKN34537.1"/>
    <property type="molecule type" value="Genomic_DNA"/>
</dbReference>
<protein>
    <submittedName>
        <fullName evidence="2">Uncharacterized protein</fullName>
    </submittedName>
</protein>
<evidence type="ECO:0000256" key="1">
    <source>
        <dbReference type="SAM" id="MobiDB-lite"/>
    </source>
</evidence>
<organism evidence="2">
    <name type="scientific">marine sediment metagenome</name>
    <dbReference type="NCBI Taxonomy" id="412755"/>
    <lineage>
        <taxon>unclassified sequences</taxon>
        <taxon>metagenomes</taxon>
        <taxon>ecological metagenomes</taxon>
    </lineage>
</organism>
<evidence type="ECO:0000313" key="2">
    <source>
        <dbReference type="EMBL" id="KKN34537.1"/>
    </source>
</evidence>
<feature type="non-terminal residue" evidence="2">
    <location>
        <position position="1"/>
    </location>
</feature>
<dbReference type="AlphaFoldDB" id="A0A0F9QBX1"/>
<feature type="compositionally biased region" description="Low complexity" evidence="1">
    <location>
        <begin position="46"/>
        <end position="68"/>
    </location>
</feature>
<feature type="region of interest" description="Disordered" evidence="1">
    <location>
        <begin position="30"/>
        <end position="75"/>
    </location>
</feature>
<sequence>LQKCHKVVQIDTPQCLNVAVAGSIVMFDRQGKQRKIGKGKHDDSKSSSSETIKLGQTSASAPPISPASRKGKRFHDKALRAWHHSRTGKTKKLKAFSIKLRKALDSGKAKFMDTPGKNIYIYHLR</sequence>
<name>A0A0F9QBX1_9ZZZZ</name>